<comment type="caution">
    <text evidence="3">The sequence shown here is derived from an EMBL/GenBank/DDBJ whole genome shotgun (WGS) entry which is preliminary data.</text>
</comment>
<dbReference type="EMBL" id="ACEO02000002">
    <property type="protein sequence ID" value="EFC52893.1"/>
    <property type="molecule type" value="Genomic_DNA"/>
</dbReference>
<proteinExistence type="predicted"/>
<accession>A0A9W5ISN1</accession>
<evidence type="ECO:0000313" key="3">
    <source>
        <dbReference type="EMBL" id="EFC52893.1"/>
    </source>
</evidence>
<protein>
    <submittedName>
        <fullName evidence="3">Uncharacterized protein</fullName>
    </submittedName>
</protein>
<keyword evidence="2" id="KW-0732">Signal</keyword>
<gene>
    <name evidence="3" type="ORF">NEISUBOT_03729</name>
</gene>
<evidence type="ECO:0000256" key="2">
    <source>
        <dbReference type="SAM" id="SignalP"/>
    </source>
</evidence>
<name>A0A9W5ISN1_NEISU</name>
<dbReference type="Proteomes" id="UP000004621">
    <property type="component" value="Unassembled WGS sequence"/>
</dbReference>
<organism evidence="3 4">
    <name type="scientific">Neisseria subflava NJ9703</name>
    <dbReference type="NCBI Taxonomy" id="546268"/>
    <lineage>
        <taxon>Bacteria</taxon>
        <taxon>Pseudomonadati</taxon>
        <taxon>Pseudomonadota</taxon>
        <taxon>Betaproteobacteria</taxon>
        <taxon>Neisseriales</taxon>
        <taxon>Neisseriaceae</taxon>
        <taxon>Neisseria</taxon>
    </lineage>
</organism>
<dbReference type="RefSeq" id="WP_004519429.1">
    <property type="nucleotide sequence ID" value="NZ_ACEO02000002.1"/>
</dbReference>
<evidence type="ECO:0000313" key="4">
    <source>
        <dbReference type="Proteomes" id="UP000004621"/>
    </source>
</evidence>
<feature type="chain" id="PRO_5040958203" evidence="2">
    <location>
        <begin position="21"/>
        <end position="100"/>
    </location>
</feature>
<reference evidence="3 4" key="1">
    <citation type="submission" date="2010-01" db="EMBL/GenBank/DDBJ databases">
        <authorList>
            <person name="Weinstock G."/>
            <person name="Sodergren E."/>
            <person name="Clifton S."/>
            <person name="Fulton L."/>
            <person name="Fulton B."/>
            <person name="Courtney L."/>
            <person name="Fronick C."/>
            <person name="Harrison M."/>
            <person name="Strong C."/>
            <person name="Farmer C."/>
            <person name="Delahaunty K."/>
            <person name="Markovic C."/>
            <person name="Hall O."/>
            <person name="Minx P."/>
            <person name="Tomlinson C."/>
            <person name="Mitreva M."/>
            <person name="Nelson J."/>
            <person name="Hou S."/>
            <person name="Wollam A."/>
            <person name="Pepin K.H."/>
            <person name="Johnson M."/>
            <person name="Bhonagiri V."/>
            <person name="Nash W.E."/>
            <person name="Warren W."/>
            <person name="Chinwalla A."/>
            <person name="Mardis E.R."/>
            <person name="Wilson R.K."/>
        </authorList>
    </citation>
    <scope>NUCLEOTIDE SEQUENCE [LARGE SCALE GENOMIC DNA]</scope>
    <source>
        <strain evidence="3 4">NJ9703</strain>
    </source>
</reference>
<dbReference type="AlphaFoldDB" id="A0A9W5ISN1"/>
<feature type="region of interest" description="Disordered" evidence="1">
    <location>
        <begin position="63"/>
        <end position="100"/>
    </location>
</feature>
<evidence type="ECO:0000256" key="1">
    <source>
        <dbReference type="SAM" id="MobiDB-lite"/>
    </source>
</evidence>
<feature type="signal peptide" evidence="2">
    <location>
        <begin position="1"/>
        <end position="20"/>
    </location>
</feature>
<sequence>MQRKIGIIIMLSAFSVSAMAGGEVRLGKSKAYDNEYELVAEHEVNEEGSQLNQDEYAAHPIRNDSGVMQSGKVASGRQAVSQYGKPNLPPVRLNPHPSRP</sequence>